<dbReference type="EMBL" id="JAKLWS010000001">
    <property type="protein sequence ID" value="MCG2587159.1"/>
    <property type="molecule type" value="Genomic_DNA"/>
</dbReference>
<protein>
    <recommendedName>
        <fullName evidence="4">DUF3185 family protein</fullName>
    </recommendedName>
</protein>
<keyword evidence="1" id="KW-0812">Transmembrane</keyword>
<organism evidence="2 3">
    <name type="scientific">Rhodohalobacter sulfatireducens</name>
    <dbReference type="NCBI Taxonomy" id="2911366"/>
    <lineage>
        <taxon>Bacteria</taxon>
        <taxon>Pseudomonadati</taxon>
        <taxon>Balneolota</taxon>
        <taxon>Balneolia</taxon>
        <taxon>Balneolales</taxon>
        <taxon>Balneolaceae</taxon>
        <taxon>Rhodohalobacter</taxon>
    </lineage>
</organism>
<reference evidence="2" key="1">
    <citation type="submission" date="2022-01" db="EMBL/GenBank/DDBJ databases">
        <authorList>
            <person name="Wang Y."/>
        </authorList>
    </citation>
    <scope>NUCLEOTIDE SEQUENCE</scope>
    <source>
        <strain evidence="2">WB101</strain>
    </source>
</reference>
<dbReference type="RefSeq" id="WP_237852005.1">
    <property type="nucleotide sequence ID" value="NZ_JAKLWS010000001.1"/>
</dbReference>
<proteinExistence type="predicted"/>
<reference evidence="2" key="2">
    <citation type="submission" date="2024-05" db="EMBL/GenBank/DDBJ databases">
        <title>Rhodohalobacter halophilus gen. nov., sp. nov., a moderately halophilic member of the family Balneolaceae.</title>
        <authorList>
            <person name="Xia J."/>
        </authorList>
    </citation>
    <scope>NUCLEOTIDE SEQUENCE</scope>
    <source>
        <strain evidence="2">WB101</strain>
    </source>
</reference>
<comment type="caution">
    <text evidence="2">The sequence shown here is derived from an EMBL/GenBank/DDBJ whole genome shotgun (WGS) entry which is preliminary data.</text>
</comment>
<gene>
    <name evidence="2" type="ORF">L6773_01180</name>
</gene>
<sequence>MINKTKPPKWRSFLGGVICLGLSIVGFWVAFYGEDIQGGIPFIAEAANQVIGRVVFGIGAVITGLLAIVAFRELVTSKSK</sequence>
<keyword evidence="3" id="KW-1185">Reference proteome</keyword>
<feature type="transmembrane region" description="Helical" evidence="1">
    <location>
        <begin position="12"/>
        <end position="31"/>
    </location>
</feature>
<feature type="transmembrane region" description="Helical" evidence="1">
    <location>
        <begin position="51"/>
        <end position="71"/>
    </location>
</feature>
<accession>A0ABS9K8I4</accession>
<keyword evidence="1" id="KW-0472">Membrane</keyword>
<name>A0ABS9K8I4_9BACT</name>
<evidence type="ECO:0000313" key="2">
    <source>
        <dbReference type="EMBL" id="MCG2587159.1"/>
    </source>
</evidence>
<keyword evidence="1" id="KW-1133">Transmembrane helix</keyword>
<evidence type="ECO:0008006" key="4">
    <source>
        <dbReference type="Google" id="ProtNLM"/>
    </source>
</evidence>
<evidence type="ECO:0000256" key="1">
    <source>
        <dbReference type="SAM" id="Phobius"/>
    </source>
</evidence>
<evidence type="ECO:0000313" key="3">
    <source>
        <dbReference type="Proteomes" id="UP001165366"/>
    </source>
</evidence>
<dbReference type="Proteomes" id="UP001165366">
    <property type="component" value="Unassembled WGS sequence"/>
</dbReference>